<evidence type="ECO:0000259" key="6">
    <source>
        <dbReference type="Pfam" id="PF07687"/>
    </source>
</evidence>
<dbReference type="Pfam" id="PF07687">
    <property type="entry name" value="M20_dimer"/>
    <property type="match status" value="1"/>
</dbReference>
<dbReference type="SUPFAM" id="SSF53187">
    <property type="entry name" value="Zn-dependent exopeptidases"/>
    <property type="match status" value="1"/>
</dbReference>
<dbReference type="FunFam" id="1.10.150.900:FF:000002">
    <property type="entry name" value="M20/M25/M40 family peptidase"/>
    <property type="match status" value="1"/>
</dbReference>
<dbReference type="GO" id="GO:0046872">
    <property type="term" value="F:metal ion binding"/>
    <property type="evidence" value="ECO:0007669"/>
    <property type="project" value="UniProtKB-KW"/>
</dbReference>
<dbReference type="GO" id="GO:0016787">
    <property type="term" value="F:hydrolase activity"/>
    <property type="evidence" value="ECO:0007669"/>
    <property type="project" value="UniProtKB-KW"/>
</dbReference>
<dbReference type="Gene3D" id="1.10.150.900">
    <property type="match status" value="1"/>
</dbReference>
<dbReference type="Proteomes" id="UP000198403">
    <property type="component" value="Unassembled WGS sequence"/>
</dbReference>
<dbReference type="AlphaFoldDB" id="A0A238WYP4"/>
<dbReference type="Pfam" id="PF01546">
    <property type="entry name" value="Peptidase_M20"/>
    <property type="match status" value="1"/>
</dbReference>
<dbReference type="Gene3D" id="3.40.630.10">
    <property type="entry name" value="Zn peptidases"/>
    <property type="match status" value="1"/>
</dbReference>
<reference evidence="7 8" key="1">
    <citation type="submission" date="2017-06" db="EMBL/GenBank/DDBJ databases">
        <authorList>
            <person name="Kim H.J."/>
            <person name="Triplett B.A."/>
        </authorList>
    </citation>
    <scope>NUCLEOTIDE SEQUENCE [LARGE SCALE GENOMIC DNA]</scope>
    <source>
        <strain evidence="7 8">DSM 44272</strain>
    </source>
</reference>
<dbReference type="InterPro" id="IPR001261">
    <property type="entry name" value="ArgE/DapE_CS"/>
</dbReference>
<dbReference type="SUPFAM" id="SSF55031">
    <property type="entry name" value="Bacterial exopeptidase dimerisation domain"/>
    <property type="match status" value="1"/>
</dbReference>
<keyword evidence="5" id="KW-0862">Zinc</keyword>
<dbReference type="InterPro" id="IPR011650">
    <property type="entry name" value="Peptidase_M20_dimer"/>
</dbReference>
<dbReference type="PIRSF" id="PIRSF036696">
    <property type="entry name" value="ACY-1"/>
    <property type="match status" value="1"/>
</dbReference>
<feature type="domain" description="Peptidase M20 dimerisation" evidence="6">
    <location>
        <begin position="221"/>
        <end position="347"/>
    </location>
</feature>
<dbReference type="NCBIfam" id="NF005913">
    <property type="entry name" value="PRK07906.1"/>
    <property type="match status" value="1"/>
</dbReference>
<dbReference type="InterPro" id="IPR050072">
    <property type="entry name" value="Peptidase_M20A"/>
</dbReference>
<evidence type="ECO:0000256" key="4">
    <source>
        <dbReference type="ARBA" id="ARBA00022801"/>
    </source>
</evidence>
<organism evidence="7 8">
    <name type="scientific">Blastococcus mobilis</name>
    <dbReference type="NCBI Taxonomy" id="1938746"/>
    <lineage>
        <taxon>Bacteria</taxon>
        <taxon>Bacillati</taxon>
        <taxon>Actinomycetota</taxon>
        <taxon>Actinomycetes</taxon>
        <taxon>Geodermatophilales</taxon>
        <taxon>Geodermatophilaceae</taxon>
        <taxon>Blastococcus</taxon>
    </lineage>
</organism>
<evidence type="ECO:0000313" key="7">
    <source>
        <dbReference type="EMBL" id="SNR50729.1"/>
    </source>
</evidence>
<keyword evidence="8" id="KW-1185">Reference proteome</keyword>
<gene>
    <name evidence="7" type="ORF">SAMN06272737_11049</name>
</gene>
<dbReference type="CDD" id="cd05675">
    <property type="entry name" value="M20_yscS_like"/>
    <property type="match status" value="1"/>
</dbReference>
<comment type="similarity">
    <text evidence="2">Belongs to the peptidase M20A family.</text>
</comment>
<dbReference type="InterPro" id="IPR036264">
    <property type="entry name" value="Bact_exopeptidase_dim_dom"/>
</dbReference>
<evidence type="ECO:0000256" key="5">
    <source>
        <dbReference type="ARBA" id="ARBA00022833"/>
    </source>
</evidence>
<proteinExistence type="inferred from homology"/>
<dbReference type="PROSITE" id="PS00758">
    <property type="entry name" value="ARGE_DAPE_CPG2_1"/>
    <property type="match status" value="1"/>
</dbReference>
<dbReference type="PANTHER" id="PTHR43808:SF8">
    <property type="entry name" value="PEPTIDASE M20 DIMERISATION DOMAIN-CONTAINING PROTEIN"/>
    <property type="match status" value="1"/>
</dbReference>
<name>A0A238WYP4_9ACTN</name>
<dbReference type="EMBL" id="FZNO01000010">
    <property type="protein sequence ID" value="SNR50729.1"/>
    <property type="molecule type" value="Genomic_DNA"/>
</dbReference>
<comment type="cofactor">
    <cofactor evidence="1">
        <name>Zn(2+)</name>
        <dbReference type="ChEBI" id="CHEBI:29105"/>
    </cofactor>
</comment>
<evidence type="ECO:0000256" key="2">
    <source>
        <dbReference type="ARBA" id="ARBA00006247"/>
    </source>
</evidence>
<keyword evidence="3" id="KW-0479">Metal-binding</keyword>
<evidence type="ECO:0000256" key="1">
    <source>
        <dbReference type="ARBA" id="ARBA00001947"/>
    </source>
</evidence>
<keyword evidence="4" id="KW-0378">Hydrolase</keyword>
<accession>A0A238WYP4</accession>
<dbReference type="InterPro" id="IPR002933">
    <property type="entry name" value="Peptidase_M20"/>
</dbReference>
<evidence type="ECO:0000313" key="8">
    <source>
        <dbReference type="Proteomes" id="UP000198403"/>
    </source>
</evidence>
<dbReference type="Gene3D" id="3.30.70.360">
    <property type="match status" value="1"/>
</dbReference>
<dbReference type="PANTHER" id="PTHR43808">
    <property type="entry name" value="ACETYLORNITHINE DEACETYLASE"/>
    <property type="match status" value="1"/>
</dbReference>
<dbReference type="FunFam" id="3.40.630.10:FF:000023">
    <property type="entry name" value="M20/M25/M40 family metallo-hydrolase"/>
    <property type="match status" value="1"/>
</dbReference>
<protein>
    <submittedName>
        <fullName evidence="7">Acetylornithine deacetylase/Succinyl-diaminopimelate desuccinylase</fullName>
    </submittedName>
</protein>
<evidence type="ECO:0000256" key="3">
    <source>
        <dbReference type="ARBA" id="ARBA00022723"/>
    </source>
</evidence>
<sequence length="461" mass="49877">MEYLFTLAREGPGNGTITSMAEPFAQPLAAAQSEVAELLSDLIRIDTTNTGDTATSAGERAAAEWMACKLADVGIDSEIHESEPGRASLVARIEGADRSRPALLVHGHLDVVPADPGEWSVHPFSGEERDGYIWGRGAVDMKDMDAMVLALVRDWARTGVQPPRDIVLAYVADEEAGGKLGARWLVDEHPDLFEGCTEAISEVGGFSITVRDDLRLYLVQTAEKGLAWMRLTASGKPGHGSFVHDDNAVTRLCQAVARLGSARLPTVLTPPMRQFLDAVSDAYGIEIDPDQPEEALARLGSISRMIGAALRNTANPTMVDAGYKANVIPGTASATVDGRFLYGQQEEFERQLAGLIGEGIQREWIVHDQAVETTFDGPLVDQMVAALKAEDDGARPVPFTMSGGTDAKSFERLGMRCFGFSPLRLPADLDFASLFHGIDERVPVESLQFGIRVLDRFLRNA</sequence>